<sequence length="1172" mass="130871">MSNSRYPIRNTRNSQKTKDEQSIHYRCPTGNDQGREGNIHGEPEPTSDNSRHPDEPTIRGMHLTRRATFDSGSGSIKNSGECSSTTPLLTKQTRPTSYGSRGKDGIEHLPAEFQGLPNSREGRESNVGEHVPSPMPLQPHNLGEDDRIRTIGETSDPNKSKTGPGKEKKRETNTQGNSEKFPASSKFQQQSEHGNKTSFKEPIQKAKEEPPETKSEQEKSSRFPPSYKGNYETKEIESCTSFSETDIVNKQNKLLYQINDSFLNIEKSIHDINTKELYSEIISVKKLSATNKDKIDIIANEIKKINISIKIISENYTSSKLENISLNNNLTQLKTIIKELPNKLKETLLKECKEIIENNDPSQHLNEIQLAIQQQFINLTNDMTSLTNQGIDIPECVTELNICKEEIKNIKNNNTLINKQEIEYIKEQFHKLENNMLQQQHDYDTKIADLTENMHKLKINASPRGNLVNTPEEIPMHQIYVASNKSSIQEVSAPDNVTEVHRMLWKSIPPTKDWEHFSGEGEYNHHKFIQYIDTLKEYYQLPDNMITTRLGHLLKYTAALWYLNMRQEYGQQPWNWWKEQILSKFDTPAWSWKMQTLFEKDYFKPGTDNVQKWITRQRQRLMAFAPNSTPYQIKQKILRQCGGNLAHSIKSRCNDTTSIEDIASAMEEIITTTNIWKGQNTNLERYSSQKPLPKLITDTKTVKTKDKDKVCYNCKKPGHLANACNIKRKYVNEIQQEEAEMSSIESEEEDKINTYTYTPKEGKWSRPEDTNLKIEPDGPQSRWPVAGKMGGAGVAPPPKSKPPNHNWGRNSGNGARDQGAGVLAAFVEGFATPEGGVSEVPEETREAGLVEVIWDRAWPGFEEGPSSADVLDRKRQRRGPANLLAPQLEVGSPWVWVGGAEDAAVSGPGPDVLAGSWQSLSDSPATSAGTSGLEWPGSEVRPSAEDVSTPEERKRGSAKRKGKKGLTNALFLEVVAAIAGAVLTGVGVFTGGAGKEAPKTPMPYYAGLGAGWWWLWNCWQWFASKLHVTSSGQVIPIGGQNMTPGEILPGARKSGQIFDSCPGSRAGLPEDRGHKEDGYGWSRGTAWKGEVGMVMMGTSSGLGEAVVEELVKEGKEKGGAERGFCWILLGFEEEGVAVEGNGWRHWKEGQKLGGGAHQGQSGWNKTTGATDL</sequence>
<dbReference type="SMART" id="SM00343">
    <property type="entry name" value="ZnF_C2HC"/>
    <property type="match status" value="1"/>
</dbReference>
<feature type="region of interest" description="Disordered" evidence="4">
    <location>
        <begin position="907"/>
        <end position="960"/>
    </location>
</feature>
<accession>A0AAV0B1B4</accession>
<protein>
    <recommendedName>
        <fullName evidence="5">CCHC-type domain-containing protein</fullName>
    </recommendedName>
</protein>
<comment type="caution">
    <text evidence="6">The sequence shown here is derived from an EMBL/GenBank/DDBJ whole genome shotgun (WGS) entry which is preliminary data.</text>
</comment>
<feature type="region of interest" description="Disordered" evidence="4">
    <location>
        <begin position="1"/>
        <end position="230"/>
    </location>
</feature>
<organism evidence="6 7">
    <name type="scientific">Phakopsora pachyrhizi</name>
    <name type="common">Asian soybean rust disease fungus</name>
    <dbReference type="NCBI Taxonomy" id="170000"/>
    <lineage>
        <taxon>Eukaryota</taxon>
        <taxon>Fungi</taxon>
        <taxon>Dikarya</taxon>
        <taxon>Basidiomycota</taxon>
        <taxon>Pucciniomycotina</taxon>
        <taxon>Pucciniomycetes</taxon>
        <taxon>Pucciniales</taxon>
        <taxon>Phakopsoraceae</taxon>
        <taxon>Phakopsora</taxon>
    </lineage>
</organism>
<evidence type="ECO:0000256" key="1">
    <source>
        <dbReference type="ARBA" id="ARBA00022664"/>
    </source>
</evidence>
<keyword evidence="7" id="KW-1185">Reference proteome</keyword>
<feature type="compositionally biased region" description="Polar residues" evidence="4">
    <location>
        <begin position="70"/>
        <end position="99"/>
    </location>
</feature>
<keyword evidence="3" id="KW-0175">Coiled coil</keyword>
<dbReference type="AlphaFoldDB" id="A0AAV0B1B4"/>
<evidence type="ECO:0000313" key="6">
    <source>
        <dbReference type="EMBL" id="CAH7676079.1"/>
    </source>
</evidence>
<keyword evidence="2" id="KW-0479">Metal-binding</keyword>
<dbReference type="Proteomes" id="UP001153365">
    <property type="component" value="Unassembled WGS sequence"/>
</dbReference>
<feature type="compositionally biased region" description="Basic and acidic residues" evidence="4">
    <location>
        <begin position="33"/>
        <end position="57"/>
    </location>
</feature>
<feature type="compositionally biased region" description="Polar residues" evidence="4">
    <location>
        <begin position="916"/>
        <end position="930"/>
    </location>
</feature>
<feature type="compositionally biased region" description="Basic and acidic residues" evidence="4">
    <location>
        <begin position="142"/>
        <end position="172"/>
    </location>
</feature>
<keyword evidence="1" id="KW-0507">mRNA processing</keyword>
<dbReference type="EMBL" id="CALTRL010002582">
    <property type="protein sequence ID" value="CAH7676079.1"/>
    <property type="molecule type" value="Genomic_DNA"/>
</dbReference>
<feature type="region of interest" description="Disordered" evidence="4">
    <location>
        <begin position="758"/>
        <end position="817"/>
    </location>
</feature>
<dbReference type="Pfam" id="PF00098">
    <property type="entry name" value="zf-CCHC"/>
    <property type="match status" value="1"/>
</dbReference>
<keyword evidence="2" id="KW-0862">Zinc</keyword>
<feature type="region of interest" description="Disordered" evidence="4">
    <location>
        <begin position="1150"/>
        <end position="1172"/>
    </location>
</feature>
<feature type="compositionally biased region" description="Basic and acidic residues" evidence="4">
    <location>
        <begin position="193"/>
        <end position="221"/>
    </location>
</feature>
<feature type="coiled-coil region" evidence="3">
    <location>
        <begin position="720"/>
        <end position="754"/>
    </location>
</feature>
<feature type="compositionally biased region" description="Basic and acidic residues" evidence="4">
    <location>
        <begin position="101"/>
        <end position="110"/>
    </location>
</feature>
<gene>
    <name evidence="6" type="ORF">PPACK8108_LOCUS11177</name>
</gene>
<feature type="domain" description="CCHC-type" evidence="5">
    <location>
        <begin position="711"/>
        <end position="724"/>
    </location>
</feature>
<name>A0AAV0B1B4_PHAPC</name>
<dbReference type="SUPFAM" id="SSF57756">
    <property type="entry name" value="Retrovirus zinc finger-like domains"/>
    <property type="match status" value="1"/>
</dbReference>
<evidence type="ECO:0000256" key="2">
    <source>
        <dbReference type="PROSITE-ProRule" id="PRU00047"/>
    </source>
</evidence>
<feature type="compositionally biased region" description="Polar residues" evidence="4">
    <location>
        <begin position="1"/>
        <end position="14"/>
    </location>
</feature>
<feature type="compositionally biased region" description="Basic and acidic residues" evidence="4">
    <location>
        <begin position="760"/>
        <end position="776"/>
    </location>
</feature>
<dbReference type="InterPro" id="IPR001878">
    <property type="entry name" value="Znf_CCHC"/>
</dbReference>
<dbReference type="GO" id="GO:0006397">
    <property type="term" value="P:mRNA processing"/>
    <property type="evidence" value="ECO:0007669"/>
    <property type="project" value="UniProtKB-KW"/>
</dbReference>
<feature type="compositionally biased region" description="Polar residues" evidence="4">
    <location>
        <begin position="1158"/>
        <end position="1172"/>
    </location>
</feature>
<dbReference type="GO" id="GO:0003676">
    <property type="term" value="F:nucleic acid binding"/>
    <property type="evidence" value="ECO:0007669"/>
    <property type="project" value="InterPro"/>
</dbReference>
<evidence type="ECO:0000256" key="3">
    <source>
        <dbReference type="SAM" id="Coils"/>
    </source>
</evidence>
<keyword evidence="2" id="KW-0863">Zinc-finger</keyword>
<evidence type="ECO:0000259" key="5">
    <source>
        <dbReference type="PROSITE" id="PS50158"/>
    </source>
</evidence>
<evidence type="ECO:0000256" key="4">
    <source>
        <dbReference type="SAM" id="MobiDB-lite"/>
    </source>
</evidence>
<reference evidence="6" key="1">
    <citation type="submission" date="2022-06" db="EMBL/GenBank/DDBJ databases">
        <authorList>
            <consortium name="SYNGENTA / RWTH Aachen University"/>
        </authorList>
    </citation>
    <scope>NUCLEOTIDE SEQUENCE</scope>
</reference>
<dbReference type="Gene3D" id="4.10.60.10">
    <property type="entry name" value="Zinc finger, CCHC-type"/>
    <property type="match status" value="1"/>
</dbReference>
<dbReference type="GO" id="GO:0008270">
    <property type="term" value="F:zinc ion binding"/>
    <property type="evidence" value="ECO:0007669"/>
    <property type="project" value="UniProtKB-KW"/>
</dbReference>
<dbReference type="InterPro" id="IPR036875">
    <property type="entry name" value="Znf_CCHC_sf"/>
</dbReference>
<proteinExistence type="predicted"/>
<dbReference type="PROSITE" id="PS50158">
    <property type="entry name" value="ZF_CCHC"/>
    <property type="match status" value="1"/>
</dbReference>
<evidence type="ECO:0000313" key="7">
    <source>
        <dbReference type="Proteomes" id="UP001153365"/>
    </source>
</evidence>